<feature type="non-terminal residue" evidence="2">
    <location>
        <position position="1"/>
    </location>
</feature>
<dbReference type="GO" id="GO:0006635">
    <property type="term" value="P:fatty acid beta-oxidation"/>
    <property type="evidence" value="ECO:0007669"/>
    <property type="project" value="TreeGrafter"/>
</dbReference>
<dbReference type="InterPro" id="IPR001753">
    <property type="entry name" value="Enoyl-CoA_hydra/iso"/>
</dbReference>
<dbReference type="InterPro" id="IPR014748">
    <property type="entry name" value="Enoyl-CoA_hydra_C"/>
</dbReference>
<name>A0A382SLH7_9ZZZZ</name>
<proteinExistence type="predicted"/>
<keyword evidence="1" id="KW-0456">Lyase</keyword>
<dbReference type="PANTHER" id="PTHR11941:SF133">
    <property type="entry name" value="1,2-EPOXYPHENYLACETYL-COA ISOMERASE"/>
    <property type="match status" value="1"/>
</dbReference>
<dbReference type="Pfam" id="PF00378">
    <property type="entry name" value="ECH_1"/>
    <property type="match status" value="1"/>
</dbReference>
<protein>
    <recommendedName>
        <fullName evidence="3">Enoyl-CoA hydratase</fullName>
    </recommendedName>
</protein>
<dbReference type="InterPro" id="IPR029045">
    <property type="entry name" value="ClpP/crotonase-like_dom_sf"/>
</dbReference>
<dbReference type="CDD" id="cd06558">
    <property type="entry name" value="crotonase-like"/>
    <property type="match status" value="1"/>
</dbReference>
<evidence type="ECO:0000313" key="2">
    <source>
        <dbReference type="EMBL" id="SVD10402.1"/>
    </source>
</evidence>
<gene>
    <name evidence="2" type="ORF">METZ01_LOCUS363256</name>
</gene>
<organism evidence="2">
    <name type="scientific">marine metagenome</name>
    <dbReference type="NCBI Taxonomy" id="408172"/>
    <lineage>
        <taxon>unclassified sequences</taxon>
        <taxon>metagenomes</taxon>
        <taxon>ecological metagenomes</taxon>
    </lineage>
</organism>
<dbReference type="Gene3D" id="1.10.12.10">
    <property type="entry name" value="Lyase 2-enoyl-coa Hydratase, Chain A, domain 2"/>
    <property type="match status" value="1"/>
</dbReference>
<dbReference type="SUPFAM" id="SSF52096">
    <property type="entry name" value="ClpP/crotonase"/>
    <property type="match status" value="1"/>
</dbReference>
<dbReference type="Gene3D" id="3.90.226.10">
    <property type="entry name" value="2-enoyl-CoA Hydratase, Chain A, domain 1"/>
    <property type="match status" value="1"/>
</dbReference>
<sequence length="160" mass="16949">IASGHGAAAGAGFSLAMACDMIIATDDAVFTLAYSVLGTSPDGSSTYTLPRLIGYHRAMELVLLSDRFGPDRAKELGLINFIVPKAELKAETEKLSKRVAAGPTLAYGRAKALIGKSLERGIADQLDAEAQNIMESSRTADFAEGVNAFLDKRKPVFTGR</sequence>
<dbReference type="AlphaFoldDB" id="A0A382SLH7"/>
<dbReference type="GO" id="GO:0016829">
    <property type="term" value="F:lyase activity"/>
    <property type="evidence" value="ECO:0007669"/>
    <property type="project" value="UniProtKB-KW"/>
</dbReference>
<evidence type="ECO:0000256" key="1">
    <source>
        <dbReference type="ARBA" id="ARBA00023239"/>
    </source>
</evidence>
<evidence type="ECO:0008006" key="3">
    <source>
        <dbReference type="Google" id="ProtNLM"/>
    </source>
</evidence>
<dbReference type="PANTHER" id="PTHR11941">
    <property type="entry name" value="ENOYL-COA HYDRATASE-RELATED"/>
    <property type="match status" value="1"/>
</dbReference>
<dbReference type="EMBL" id="UINC01129779">
    <property type="protein sequence ID" value="SVD10402.1"/>
    <property type="molecule type" value="Genomic_DNA"/>
</dbReference>
<accession>A0A382SLH7</accession>
<reference evidence="2" key="1">
    <citation type="submission" date="2018-05" db="EMBL/GenBank/DDBJ databases">
        <authorList>
            <person name="Lanie J.A."/>
            <person name="Ng W.-L."/>
            <person name="Kazmierczak K.M."/>
            <person name="Andrzejewski T.M."/>
            <person name="Davidsen T.M."/>
            <person name="Wayne K.J."/>
            <person name="Tettelin H."/>
            <person name="Glass J.I."/>
            <person name="Rusch D."/>
            <person name="Podicherti R."/>
            <person name="Tsui H.-C.T."/>
            <person name="Winkler M.E."/>
        </authorList>
    </citation>
    <scope>NUCLEOTIDE SEQUENCE</scope>
</reference>